<dbReference type="AlphaFoldDB" id="A0A7R9FRY8"/>
<dbReference type="OrthoDB" id="406838at2759"/>
<dbReference type="Proteomes" id="UP000677054">
    <property type="component" value="Unassembled WGS sequence"/>
</dbReference>
<evidence type="ECO:0000313" key="8">
    <source>
        <dbReference type="Proteomes" id="UP000677054"/>
    </source>
</evidence>
<feature type="compositionally biased region" description="Basic and acidic residues" evidence="4">
    <location>
        <begin position="12"/>
        <end position="26"/>
    </location>
</feature>
<evidence type="ECO:0000256" key="3">
    <source>
        <dbReference type="PROSITE-ProRule" id="PRU00479"/>
    </source>
</evidence>
<dbReference type="PROSITE" id="PS50948">
    <property type="entry name" value="PAN"/>
    <property type="match status" value="1"/>
</dbReference>
<organism evidence="7">
    <name type="scientific">Darwinula stevensoni</name>
    <dbReference type="NCBI Taxonomy" id="69355"/>
    <lineage>
        <taxon>Eukaryota</taxon>
        <taxon>Metazoa</taxon>
        <taxon>Ecdysozoa</taxon>
        <taxon>Arthropoda</taxon>
        <taxon>Crustacea</taxon>
        <taxon>Oligostraca</taxon>
        <taxon>Ostracoda</taxon>
        <taxon>Podocopa</taxon>
        <taxon>Podocopida</taxon>
        <taxon>Darwinulocopina</taxon>
        <taxon>Darwinuloidea</taxon>
        <taxon>Darwinulidae</taxon>
        <taxon>Darwinula</taxon>
    </lineage>
</organism>
<keyword evidence="8" id="KW-1185">Reference proteome</keyword>
<dbReference type="PROSITE" id="PS51092">
    <property type="entry name" value="FN2_2"/>
    <property type="match status" value="1"/>
</dbReference>
<reference evidence="7" key="1">
    <citation type="submission" date="2020-11" db="EMBL/GenBank/DDBJ databases">
        <authorList>
            <person name="Tran Van P."/>
        </authorList>
    </citation>
    <scope>NUCLEOTIDE SEQUENCE</scope>
</reference>
<dbReference type="Pfam" id="PF00024">
    <property type="entry name" value="PAN_1"/>
    <property type="match status" value="1"/>
</dbReference>
<sequence length="240" mass="26736">MRDRASSRRGRERAFHRTTQRNEDRPVTQTSYHSSGSFEDIKGKLEILRSVEPDHTHIGDHGSKRPQSWTMNGRSGMFMLMLLSVSMEGGESVRQYEFTKVDNGGLVFATLNLIQTKARTRKECALKCISKNNCVAFHWLPSGGTCQLVPDDNTTMNVQAGGGLELYQPEPMAKGAANTCIGLRNGKACVFPFTYLGQTFNGCTLLDDVKFWCSPVADYIAGSFMYEYCPFSCPINNPCC</sequence>
<dbReference type="EMBL" id="LR904220">
    <property type="protein sequence ID" value="CAD7252671.1"/>
    <property type="molecule type" value="Genomic_DNA"/>
</dbReference>
<feature type="domain" description="Fibronectin type-II" evidence="6">
    <location>
        <begin position="184"/>
        <end position="231"/>
    </location>
</feature>
<dbReference type="InterPro" id="IPR036943">
    <property type="entry name" value="FN_type2_sf"/>
</dbReference>
<dbReference type="Pfam" id="PF00040">
    <property type="entry name" value="fn2"/>
    <property type="match status" value="1"/>
</dbReference>
<dbReference type="SMART" id="SM00473">
    <property type="entry name" value="PAN_AP"/>
    <property type="match status" value="1"/>
</dbReference>
<dbReference type="EMBL" id="CAJPEV010004703">
    <property type="protein sequence ID" value="CAG0902184.1"/>
    <property type="molecule type" value="Genomic_DNA"/>
</dbReference>
<feature type="compositionally biased region" description="Polar residues" evidence="4">
    <location>
        <begin position="27"/>
        <end position="36"/>
    </location>
</feature>
<feature type="region of interest" description="Disordered" evidence="4">
    <location>
        <begin position="1"/>
        <end position="36"/>
    </location>
</feature>
<dbReference type="SUPFAM" id="SSF57440">
    <property type="entry name" value="Kringle-like"/>
    <property type="match status" value="1"/>
</dbReference>
<evidence type="ECO:0000256" key="4">
    <source>
        <dbReference type="SAM" id="MobiDB-lite"/>
    </source>
</evidence>
<dbReference type="InterPro" id="IPR013806">
    <property type="entry name" value="Kringle-like"/>
</dbReference>
<keyword evidence="1" id="KW-0677">Repeat</keyword>
<proteinExistence type="predicted"/>
<dbReference type="SUPFAM" id="SSF57414">
    <property type="entry name" value="Hairpin loop containing domain-like"/>
    <property type="match status" value="1"/>
</dbReference>
<feature type="domain" description="Apple" evidence="5">
    <location>
        <begin position="93"/>
        <end position="171"/>
    </location>
</feature>
<gene>
    <name evidence="7" type="ORF">DSTB1V02_LOCUS12427</name>
</gene>
<evidence type="ECO:0000256" key="1">
    <source>
        <dbReference type="ARBA" id="ARBA00022737"/>
    </source>
</evidence>
<evidence type="ECO:0000313" key="7">
    <source>
        <dbReference type="EMBL" id="CAD7252671.1"/>
    </source>
</evidence>
<protein>
    <recommendedName>
        <fullName evidence="9">Apple domain-containing protein</fullName>
    </recommendedName>
</protein>
<evidence type="ECO:0000259" key="5">
    <source>
        <dbReference type="PROSITE" id="PS50948"/>
    </source>
</evidence>
<comment type="caution">
    <text evidence="3">Lacks conserved residue(s) required for the propagation of feature annotation.</text>
</comment>
<dbReference type="InterPro" id="IPR003609">
    <property type="entry name" value="Pan_app"/>
</dbReference>
<dbReference type="SMART" id="SM00059">
    <property type="entry name" value="FN2"/>
    <property type="match status" value="1"/>
</dbReference>
<accession>A0A7R9FRY8</accession>
<dbReference type="Gene3D" id="2.10.10.10">
    <property type="entry name" value="Fibronectin, type II, collagen-binding"/>
    <property type="match status" value="1"/>
</dbReference>
<dbReference type="InterPro" id="IPR000562">
    <property type="entry name" value="FN_type2_dom"/>
</dbReference>
<keyword evidence="2" id="KW-1015">Disulfide bond</keyword>
<dbReference type="Gene3D" id="3.50.4.10">
    <property type="entry name" value="Hepatocyte Growth Factor"/>
    <property type="match status" value="1"/>
</dbReference>
<name>A0A7R9FRY8_9CRUS</name>
<evidence type="ECO:0008006" key="9">
    <source>
        <dbReference type="Google" id="ProtNLM"/>
    </source>
</evidence>
<evidence type="ECO:0000256" key="2">
    <source>
        <dbReference type="ARBA" id="ARBA00023157"/>
    </source>
</evidence>
<evidence type="ECO:0000259" key="6">
    <source>
        <dbReference type="PROSITE" id="PS51092"/>
    </source>
</evidence>